<feature type="compositionally biased region" description="Polar residues" evidence="1">
    <location>
        <begin position="75"/>
        <end position="89"/>
    </location>
</feature>
<gene>
    <name evidence="2" type="ORF">JTE90_025055</name>
</gene>
<name>A0AAV6TS57_9ARAC</name>
<evidence type="ECO:0000256" key="1">
    <source>
        <dbReference type="SAM" id="MobiDB-lite"/>
    </source>
</evidence>
<proteinExistence type="predicted"/>
<keyword evidence="3" id="KW-1185">Reference proteome</keyword>
<feature type="region of interest" description="Disordered" evidence="1">
    <location>
        <begin position="73"/>
        <end position="100"/>
    </location>
</feature>
<evidence type="ECO:0000313" key="3">
    <source>
        <dbReference type="Proteomes" id="UP000827092"/>
    </source>
</evidence>
<organism evidence="2 3">
    <name type="scientific">Oedothorax gibbosus</name>
    <dbReference type="NCBI Taxonomy" id="931172"/>
    <lineage>
        <taxon>Eukaryota</taxon>
        <taxon>Metazoa</taxon>
        <taxon>Ecdysozoa</taxon>
        <taxon>Arthropoda</taxon>
        <taxon>Chelicerata</taxon>
        <taxon>Arachnida</taxon>
        <taxon>Araneae</taxon>
        <taxon>Araneomorphae</taxon>
        <taxon>Entelegynae</taxon>
        <taxon>Araneoidea</taxon>
        <taxon>Linyphiidae</taxon>
        <taxon>Erigoninae</taxon>
        <taxon>Oedothorax</taxon>
    </lineage>
</organism>
<dbReference type="Proteomes" id="UP000827092">
    <property type="component" value="Unassembled WGS sequence"/>
</dbReference>
<protein>
    <submittedName>
        <fullName evidence="2">Uncharacterized protein</fullName>
    </submittedName>
</protein>
<dbReference type="AlphaFoldDB" id="A0AAV6TS57"/>
<dbReference type="EMBL" id="JAFNEN010001164">
    <property type="protein sequence ID" value="KAG8174712.1"/>
    <property type="molecule type" value="Genomic_DNA"/>
</dbReference>
<reference evidence="2 3" key="1">
    <citation type="journal article" date="2022" name="Nat. Ecol. Evol.">
        <title>A masculinizing supergene underlies an exaggerated male reproductive morph in a spider.</title>
        <authorList>
            <person name="Hendrickx F."/>
            <person name="De Corte Z."/>
            <person name="Sonet G."/>
            <person name="Van Belleghem S.M."/>
            <person name="Kostlbacher S."/>
            <person name="Vangestel C."/>
        </authorList>
    </citation>
    <scope>NUCLEOTIDE SEQUENCE [LARGE SCALE GENOMIC DNA]</scope>
    <source>
        <strain evidence="2">W744_W776</strain>
    </source>
</reference>
<comment type="caution">
    <text evidence="2">The sequence shown here is derived from an EMBL/GenBank/DDBJ whole genome shotgun (WGS) entry which is preliminary data.</text>
</comment>
<evidence type="ECO:0000313" key="2">
    <source>
        <dbReference type="EMBL" id="KAG8174712.1"/>
    </source>
</evidence>
<sequence length="100" mass="11234">MDQKLQERLLQTTVIPLRKASEFICAAKTSKEQFRSMKGLPTSVNAVAIKPKKKFQSKDFPTQDSYDCKIRELSAQPTGKSTPSASRKNTLLWVADSTTR</sequence>
<accession>A0AAV6TS57</accession>